<feature type="domain" description="Calcineurin-like phosphoesterase" evidence="2">
    <location>
        <begin position="1"/>
        <end position="179"/>
    </location>
</feature>
<comment type="caution">
    <text evidence="3">The sequence shown here is derived from an EMBL/GenBank/DDBJ whole genome shotgun (WGS) entry which is preliminary data.</text>
</comment>
<dbReference type="InterPro" id="IPR024654">
    <property type="entry name" value="Calcineurin-like_PHP_lpxH"/>
</dbReference>
<dbReference type="EMBL" id="BMQX01000041">
    <property type="protein sequence ID" value="GGQ33891.1"/>
    <property type="molecule type" value="Genomic_DNA"/>
</dbReference>
<proteinExistence type="inferred from homology"/>
<comment type="similarity">
    <text evidence="1">Belongs to the metallophosphoesterase superfamily. YfcE family.</text>
</comment>
<evidence type="ECO:0000313" key="4">
    <source>
        <dbReference type="Proteomes" id="UP000619118"/>
    </source>
</evidence>
<dbReference type="PANTHER" id="PTHR42850">
    <property type="entry name" value="METALLOPHOSPHOESTERASE"/>
    <property type="match status" value="1"/>
</dbReference>
<protein>
    <submittedName>
        <fullName evidence="3">Serine/threonine protein phosphatase</fullName>
    </submittedName>
</protein>
<reference evidence="4" key="1">
    <citation type="journal article" date="2019" name="Int. J. Syst. Evol. Microbiol.">
        <title>The Global Catalogue of Microorganisms (GCM) 10K type strain sequencing project: providing services to taxonomists for standard genome sequencing and annotation.</title>
        <authorList>
            <consortium name="The Broad Institute Genomics Platform"/>
            <consortium name="The Broad Institute Genome Sequencing Center for Infectious Disease"/>
            <person name="Wu L."/>
            <person name="Ma J."/>
        </authorList>
    </citation>
    <scope>NUCLEOTIDE SEQUENCE [LARGE SCALE GENOMIC DNA]</scope>
    <source>
        <strain evidence="4">JCM 32306</strain>
    </source>
</reference>
<dbReference type="Pfam" id="PF12850">
    <property type="entry name" value="Metallophos_2"/>
    <property type="match status" value="1"/>
</dbReference>
<dbReference type="InterPro" id="IPR029052">
    <property type="entry name" value="Metallo-depent_PP-like"/>
</dbReference>
<sequence>MKILIISDIHGNLPALEAVFNQVDINSFDRIISLGDVCGYYPFVNECLGLLKNYETELVIGNHDKYLLENTQCGRSTSANLLLDYHKEIISESSLDYLKTSKEYIVMDDIIFTHGSLDNYTEGYLYSIPPNYLQDYSFNRVFVGHTHVQSVLKLDDNKLFCNPGSVGQPRDGISTAAYAVINNGYIELHRADYDKQVLFAKMRSLGFEEYLYDCLNYGTRIGGKVDKIDLVENS</sequence>
<evidence type="ECO:0000259" key="2">
    <source>
        <dbReference type="Pfam" id="PF12850"/>
    </source>
</evidence>
<name>A0ABQ2RL90_9GAMM</name>
<accession>A0ABQ2RL90</accession>
<keyword evidence="4" id="KW-1185">Reference proteome</keyword>
<dbReference type="Proteomes" id="UP000619118">
    <property type="component" value="Unassembled WGS sequence"/>
</dbReference>
<dbReference type="InterPro" id="IPR011152">
    <property type="entry name" value="Pesterase_MJ0912"/>
</dbReference>
<evidence type="ECO:0000256" key="1">
    <source>
        <dbReference type="ARBA" id="ARBA00008950"/>
    </source>
</evidence>
<gene>
    <name evidence="3" type="ORF">GCM10009411_36580</name>
</gene>
<dbReference type="PIRSF" id="PIRSF000883">
    <property type="entry name" value="Pesterase_MJ0912"/>
    <property type="match status" value="1"/>
</dbReference>
<dbReference type="InterPro" id="IPR050126">
    <property type="entry name" value="Ap4A_hydrolase"/>
</dbReference>
<evidence type="ECO:0000313" key="3">
    <source>
        <dbReference type="EMBL" id="GGQ33891.1"/>
    </source>
</evidence>
<dbReference type="RefSeq" id="WP_160054020.1">
    <property type="nucleotide sequence ID" value="NZ_BMQX01000041.1"/>
</dbReference>
<dbReference type="PANTHER" id="PTHR42850:SF2">
    <property type="entry name" value="BLL5683 PROTEIN"/>
    <property type="match status" value="1"/>
</dbReference>
<organism evidence="3 4">
    <name type="scientific">Shewanella litoralis</name>
    <dbReference type="NCBI Taxonomy" id="2282700"/>
    <lineage>
        <taxon>Bacteria</taxon>
        <taxon>Pseudomonadati</taxon>
        <taxon>Pseudomonadota</taxon>
        <taxon>Gammaproteobacteria</taxon>
        <taxon>Alteromonadales</taxon>
        <taxon>Shewanellaceae</taxon>
        <taxon>Shewanella</taxon>
    </lineage>
</organism>
<dbReference type="Gene3D" id="3.60.21.10">
    <property type="match status" value="1"/>
</dbReference>
<dbReference type="SUPFAM" id="SSF56300">
    <property type="entry name" value="Metallo-dependent phosphatases"/>
    <property type="match status" value="1"/>
</dbReference>